<sequence>MPNTRSHGNRTVQNDENREATDLSGVSAQIASSNTINVTGTRSSTRKPSTTNSDNNNNNNSNSNNNRFHKNSSINNKGRKRRSANDNNSNQDKAITNKALYTIMSQLKDTIDRVEKSQETSDTGLAEMGTKLFELDNSLKSTRYNKKMRNRSNNCSDRSSNSKSNSDGDNDSNSSKDDSSSSSCNSKSKNLIERPTEIRNNRRCKIPLRRKGFRREWIKEKYMDNDERRTDNAMENIRNELRWAITKINEQDHISRHTDWSLINEKIQKKRAIDFKKTVSKLGIPLDKCREHWASLYLLSRKWGNVSQAYKTAHPNEIDQPFSSQVTNPPSDSEEIDNLNSTSDQNSIDNIQSSSDKKGGKQKKAHQNRY</sequence>
<keyword evidence="3" id="KW-1185">Reference proteome</keyword>
<feature type="compositionally biased region" description="Basic residues" evidence="1">
    <location>
        <begin position="360"/>
        <end position="370"/>
    </location>
</feature>
<proteinExistence type="predicted"/>
<feature type="compositionally biased region" description="Polar residues" evidence="1">
    <location>
        <begin position="338"/>
        <end position="351"/>
    </location>
</feature>
<feature type="compositionally biased region" description="Polar residues" evidence="1">
    <location>
        <begin position="24"/>
        <end position="51"/>
    </location>
</feature>
<feature type="region of interest" description="Disordered" evidence="1">
    <location>
        <begin position="1"/>
        <end position="93"/>
    </location>
</feature>
<name>A0A8H7VIF0_9FUNG</name>
<dbReference type="AlphaFoldDB" id="A0A8H7VIF0"/>
<feature type="compositionally biased region" description="Low complexity" evidence="1">
    <location>
        <begin position="151"/>
        <end position="173"/>
    </location>
</feature>
<feature type="compositionally biased region" description="Low complexity" evidence="1">
    <location>
        <begin position="180"/>
        <end position="189"/>
    </location>
</feature>
<evidence type="ECO:0000313" key="2">
    <source>
        <dbReference type="EMBL" id="KAG2217658.1"/>
    </source>
</evidence>
<feature type="compositionally biased region" description="Polar residues" evidence="1">
    <location>
        <begin position="321"/>
        <end position="331"/>
    </location>
</feature>
<comment type="caution">
    <text evidence="2">The sequence shown here is derived from an EMBL/GenBank/DDBJ whole genome shotgun (WGS) entry which is preliminary data.</text>
</comment>
<feature type="compositionally biased region" description="Polar residues" evidence="1">
    <location>
        <begin position="1"/>
        <end position="12"/>
    </location>
</feature>
<feature type="compositionally biased region" description="Low complexity" evidence="1">
    <location>
        <begin position="52"/>
        <end position="66"/>
    </location>
</feature>
<evidence type="ECO:0000256" key="1">
    <source>
        <dbReference type="SAM" id="MobiDB-lite"/>
    </source>
</evidence>
<accession>A0A8H7VIF0</accession>
<gene>
    <name evidence="2" type="ORF">INT45_000788</name>
</gene>
<dbReference type="EMBL" id="JAEPRB010000282">
    <property type="protein sequence ID" value="KAG2217658.1"/>
    <property type="molecule type" value="Genomic_DNA"/>
</dbReference>
<dbReference type="Proteomes" id="UP000646827">
    <property type="component" value="Unassembled WGS sequence"/>
</dbReference>
<protein>
    <submittedName>
        <fullName evidence="2">Uncharacterized protein</fullName>
    </submittedName>
</protein>
<feature type="region of interest" description="Disordered" evidence="1">
    <location>
        <begin position="315"/>
        <end position="370"/>
    </location>
</feature>
<evidence type="ECO:0000313" key="3">
    <source>
        <dbReference type="Proteomes" id="UP000646827"/>
    </source>
</evidence>
<reference evidence="2 3" key="1">
    <citation type="submission" date="2020-12" db="EMBL/GenBank/DDBJ databases">
        <title>Metabolic potential, ecology and presence of endohyphal bacteria is reflected in genomic diversity of Mucoromycotina.</title>
        <authorList>
            <person name="Muszewska A."/>
            <person name="Okrasinska A."/>
            <person name="Steczkiewicz K."/>
            <person name="Drgas O."/>
            <person name="Orlowska M."/>
            <person name="Perlinska-Lenart U."/>
            <person name="Aleksandrzak-Piekarczyk T."/>
            <person name="Szatraj K."/>
            <person name="Zielenkiewicz U."/>
            <person name="Pilsyk S."/>
            <person name="Malc E."/>
            <person name="Mieczkowski P."/>
            <person name="Kruszewska J.S."/>
            <person name="Biernat P."/>
            <person name="Pawlowska J."/>
        </authorList>
    </citation>
    <scope>NUCLEOTIDE SEQUENCE [LARGE SCALE GENOMIC DNA]</scope>
    <source>
        <strain evidence="2 3">CBS 142.35</strain>
    </source>
</reference>
<organism evidence="2 3">
    <name type="scientific">Circinella minor</name>
    <dbReference type="NCBI Taxonomy" id="1195481"/>
    <lineage>
        <taxon>Eukaryota</taxon>
        <taxon>Fungi</taxon>
        <taxon>Fungi incertae sedis</taxon>
        <taxon>Mucoromycota</taxon>
        <taxon>Mucoromycotina</taxon>
        <taxon>Mucoromycetes</taxon>
        <taxon>Mucorales</taxon>
        <taxon>Lichtheimiaceae</taxon>
        <taxon>Circinella</taxon>
    </lineage>
</organism>
<feature type="region of interest" description="Disordered" evidence="1">
    <location>
        <begin position="143"/>
        <end position="198"/>
    </location>
</feature>